<evidence type="ECO:0000256" key="4">
    <source>
        <dbReference type="ARBA" id="ARBA00022801"/>
    </source>
</evidence>
<dbReference type="InterPro" id="IPR036866">
    <property type="entry name" value="RibonucZ/Hydroxyglut_hydro"/>
</dbReference>
<accession>A0A8H5J339</accession>
<evidence type="ECO:0000256" key="5">
    <source>
        <dbReference type="ARBA" id="ARBA00022833"/>
    </source>
</evidence>
<dbReference type="Proteomes" id="UP000574317">
    <property type="component" value="Unassembled WGS sequence"/>
</dbReference>
<evidence type="ECO:0000256" key="1">
    <source>
        <dbReference type="ARBA" id="ARBA00001947"/>
    </source>
</evidence>
<evidence type="ECO:0000313" key="6">
    <source>
        <dbReference type="EMBL" id="KAF5546693.1"/>
    </source>
</evidence>
<dbReference type="InterPro" id="IPR051013">
    <property type="entry name" value="MBL_superfamily_lactonases"/>
</dbReference>
<dbReference type="SUPFAM" id="SSF56281">
    <property type="entry name" value="Metallo-hydrolase/oxidoreductase"/>
    <property type="match status" value="1"/>
</dbReference>
<evidence type="ECO:0000256" key="2">
    <source>
        <dbReference type="ARBA" id="ARBA00007749"/>
    </source>
</evidence>
<proteinExistence type="inferred from homology"/>
<protein>
    <submittedName>
        <fullName evidence="6">N-acyl homoserine lactonase</fullName>
    </submittedName>
</protein>
<dbReference type="GO" id="GO:0016787">
    <property type="term" value="F:hydrolase activity"/>
    <property type="evidence" value="ECO:0007669"/>
    <property type="project" value="UniProtKB-KW"/>
</dbReference>
<dbReference type="PANTHER" id="PTHR42978">
    <property type="entry name" value="QUORUM-QUENCHING LACTONASE YTNP-RELATED-RELATED"/>
    <property type="match status" value="1"/>
</dbReference>
<organism evidence="6 7">
    <name type="scientific">Fusarium napiforme</name>
    <dbReference type="NCBI Taxonomy" id="42672"/>
    <lineage>
        <taxon>Eukaryota</taxon>
        <taxon>Fungi</taxon>
        <taxon>Dikarya</taxon>
        <taxon>Ascomycota</taxon>
        <taxon>Pezizomycotina</taxon>
        <taxon>Sordariomycetes</taxon>
        <taxon>Hypocreomycetidae</taxon>
        <taxon>Hypocreales</taxon>
        <taxon>Nectriaceae</taxon>
        <taxon>Fusarium</taxon>
        <taxon>Fusarium fujikuroi species complex</taxon>
    </lineage>
</organism>
<dbReference type="GO" id="GO:0046872">
    <property type="term" value="F:metal ion binding"/>
    <property type="evidence" value="ECO:0007669"/>
    <property type="project" value="UniProtKB-KW"/>
</dbReference>
<keyword evidence="3" id="KW-0479">Metal-binding</keyword>
<evidence type="ECO:0000256" key="3">
    <source>
        <dbReference type="ARBA" id="ARBA00022723"/>
    </source>
</evidence>
<keyword evidence="5" id="KW-0862">Zinc</keyword>
<sequence>MAGLNKSPPVYVTVSALDAGHLTLPENLIVTEADCNKRATVPSLAFFVKHPATDGSGEVNLVFDLGLKRNLTGYPSKQQEHIANRHPIISRPDCADSLRYGIDWEPGSKGDTLLDPATDVHMVILSHVHWDHVGTPSDFANACFVVGSGTLNLLKHGAGPLYPTEIFNDDELPASRTVELPAVPYATKEEGYDAAPHAPKHTYATSEAVATLSNHVPVDSWAWEPLANLPHVLDLFGDGSVFVIDSPGHLYGHVNLLLRVAERRFIYLGGYCCHDPRILSGQKGIALYDDGRSGMRSVHTHTGVAKKTLDQIVKFAKELSLNKDIEVEVIVAHDKTWREKHKHRFWPGKL</sequence>
<keyword evidence="4" id="KW-0378">Hydrolase</keyword>
<gene>
    <name evidence="6" type="ORF">FNAPI_8711</name>
</gene>
<comment type="caution">
    <text evidence="6">The sequence shown here is derived from an EMBL/GenBank/DDBJ whole genome shotgun (WGS) entry which is preliminary data.</text>
</comment>
<dbReference type="EMBL" id="JAAOAO010000342">
    <property type="protein sequence ID" value="KAF5546693.1"/>
    <property type="molecule type" value="Genomic_DNA"/>
</dbReference>
<reference evidence="6 7" key="1">
    <citation type="submission" date="2020-05" db="EMBL/GenBank/DDBJ databases">
        <title>Identification and distribution of gene clusters putatively required for synthesis of sphingolipid metabolism inhibitors in phylogenetically diverse species of the filamentous fungus Fusarium.</title>
        <authorList>
            <person name="Kim H.-S."/>
            <person name="Busman M."/>
            <person name="Brown D.W."/>
            <person name="Divon H."/>
            <person name="Uhlig S."/>
            <person name="Proctor R.H."/>
        </authorList>
    </citation>
    <scope>NUCLEOTIDE SEQUENCE [LARGE SCALE GENOMIC DNA]</scope>
    <source>
        <strain evidence="6 7">NRRL 25196</strain>
    </source>
</reference>
<name>A0A8H5J339_9HYPO</name>
<dbReference type="PANTHER" id="PTHR42978:SF2">
    <property type="entry name" value="102 KBASES UNSTABLE REGION: FROM 1 TO 119443"/>
    <property type="match status" value="1"/>
</dbReference>
<dbReference type="Gene3D" id="3.60.15.10">
    <property type="entry name" value="Ribonuclease Z/Hydroxyacylglutathione hydrolase-like"/>
    <property type="match status" value="2"/>
</dbReference>
<comment type="cofactor">
    <cofactor evidence="1">
        <name>Zn(2+)</name>
        <dbReference type="ChEBI" id="CHEBI:29105"/>
    </cofactor>
</comment>
<comment type="similarity">
    <text evidence="2">Belongs to the metallo-beta-lactamase superfamily.</text>
</comment>
<evidence type="ECO:0000313" key="7">
    <source>
        <dbReference type="Proteomes" id="UP000574317"/>
    </source>
</evidence>
<dbReference type="CDD" id="cd07730">
    <property type="entry name" value="metallo-hydrolase-like_MBL-fold"/>
    <property type="match status" value="1"/>
</dbReference>
<dbReference type="AlphaFoldDB" id="A0A8H5J339"/>
<keyword evidence="7" id="KW-1185">Reference proteome</keyword>